<evidence type="ECO:0000313" key="2">
    <source>
        <dbReference type="EMBL" id="CDW82173.1"/>
    </source>
</evidence>
<accession>A0A078AMS2</accession>
<evidence type="ECO:0000313" key="3">
    <source>
        <dbReference type="Proteomes" id="UP000039865"/>
    </source>
</evidence>
<name>A0A078AMS2_STYLE</name>
<evidence type="ECO:0000256" key="1">
    <source>
        <dbReference type="SAM" id="MobiDB-lite"/>
    </source>
</evidence>
<organism evidence="2 3">
    <name type="scientific">Stylonychia lemnae</name>
    <name type="common">Ciliate</name>
    <dbReference type="NCBI Taxonomy" id="5949"/>
    <lineage>
        <taxon>Eukaryota</taxon>
        <taxon>Sar</taxon>
        <taxon>Alveolata</taxon>
        <taxon>Ciliophora</taxon>
        <taxon>Intramacronucleata</taxon>
        <taxon>Spirotrichea</taxon>
        <taxon>Stichotrichia</taxon>
        <taxon>Sporadotrichida</taxon>
        <taxon>Oxytrichidae</taxon>
        <taxon>Stylonychinae</taxon>
        <taxon>Stylonychia</taxon>
    </lineage>
</organism>
<dbReference type="Proteomes" id="UP000039865">
    <property type="component" value="Unassembled WGS sequence"/>
</dbReference>
<sequence length="183" mass="20995">MQENISASQQTSFDKRRTQSKNKLEPLANNNHIPMIRQQRDNYLSLEIAADNLLQIDGDTIQRKDTSDSNQDKKNSSQNRIQNLDQIQTPSNQRLLGYEFNDDNLLNESINNENGPINNSGVQNLSGSQRGLFVDYSDQSIGANEKDQSHIMKDEQVQLNKKQRNLLLQDMYSKRKTTTPQDI</sequence>
<gene>
    <name evidence="2" type="primary">Contig9265.g9902</name>
    <name evidence="2" type="ORF">STYLEM_11202</name>
</gene>
<reference evidence="2 3" key="1">
    <citation type="submission" date="2014-06" db="EMBL/GenBank/DDBJ databases">
        <authorList>
            <person name="Swart Estienne"/>
        </authorList>
    </citation>
    <scope>NUCLEOTIDE SEQUENCE [LARGE SCALE GENOMIC DNA]</scope>
    <source>
        <strain evidence="2 3">130c</strain>
    </source>
</reference>
<keyword evidence="3" id="KW-1185">Reference proteome</keyword>
<protein>
    <submittedName>
        <fullName evidence="2">Uncharacterized protein</fullName>
    </submittedName>
</protein>
<feature type="compositionally biased region" description="Polar residues" evidence="1">
    <location>
        <begin position="1"/>
        <end position="12"/>
    </location>
</feature>
<dbReference type="AlphaFoldDB" id="A0A078AMS2"/>
<proteinExistence type="predicted"/>
<dbReference type="EMBL" id="CCKQ01010641">
    <property type="protein sequence ID" value="CDW82173.1"/>
    <property type="molecule type" value="Genomic_DNA"/>
</dbReference>
<dbReference type="InParanoid" id="A0A078AMS2"/>
<feature type="region of interest" description="Disordered" evidence="1">
    <location>
        <begin position="1"/>
        <end position="33"/>
    </location>
</feature>